<feature type="transmembrane region" description="Helical" evidence="1">
    <location>
        <begin position="150"/>
        <end position="176"/>
    </location>
</feature>
<feature type="transmembrane region" description="Helical" evidence="1">
    <location>
        <begin position="101"/>
        <end position="119"/>
    </location>
</feature>
<name>A0ABM7HRJ2_MYCME</name>
<feature type="transmembrane region" description="Helical" evidence="1">
    <location>
        <begin position="69"/>
        <end position="89"/>
    </location>
</feature>
<accession>A0ABM7HRJ2</accession>
<dbReference type="EMBL" id="AP022567">
    <property type="protein sequence ID" value="BBX33168.1"/>
    <property type="molecule type" value="Genomic_DNA"/>
</dbReference>
<proteinExistence type="predicted"/>
<keyword evidence="1" id="KW-0812">Transmembrane</keyword>
<feature type="transmembrane region" description="Helical" evidence="1">
    <location>
        <begin position="21"/>
        <end position="40"/>
    </location>
</feature>
<sequence length="211" mass="21245">MGEPAVTPAGRRTTPDLSTGTVVLLACCLVVFSFLPWWTLENFGASLTFTGIGQPLGPEQYASVLGRAAGRPGVTTAIAGIVVLGCAVLQRGRCGGRATRITASATATAATLVCLAFAARPEYASREVLFQLGAPTTDLGPLVFSSDPTGIGACYGLVGAAITAAVLLAVTATTLVRGRAKDVAWAVGIGVAVAACVVVGWVSGAVAFHPQ</sequence>
<reference evidence="2 3" key="1">
    <citation type="journal article" date="2019" name="Emerg. Microbes Infect.">
        <title>Comprehensive subspecies identification of 175 nontuberculous mycobacteria species based on 7547 genomic profiles.</title>
        <authorList>
            <person name="Matsumoto Y."/>
            <person name="Kinjo T."/>
            <person name="Motooka D."/>
            <person name="Nabeya D."/>
            <person name="Jung N."/>
            <person name="Uechi K."/>
            <person name="Horii T."/>
            <person name="Iida T."/>
            <person name="Fujita J."/>
            <person name="Nakamura S."/>
        </authorList>
    </citation>
    <scope>NUCLEOTIDE SEQUENCE [LARGE SCALE GENOMIC DNA]</scope>
    <source>
        <strain evidence="2 3">JCM 12375</strain>
    </source>
</reference>
<keyword evidence="1" id="KW-1133">Transmembrane helix</keyword>
<dbReference type="Proteomes" id="UP000465622">
    <property type="component" value="Chromosome"/>
</dbReference>
<keyword evidence="1" id="KW-0472">Membrane</keyword>
<evidence type="ECO:0000256" key="1">
    <source>
        <dbReference type="SAM" id="Phobius"/>
    </source>
</evidence>
<protein>
    <recommendedName>
        <fullName evidence="4">DUF998 domain-containing protein</fullName>
    </recommendedName>
</protein>
<evidence type="ECO:0000313" key="3">
    <source>
        <dbReference type="Proteomes" id="UP000465622"/>
    </source>
</evidence>
<feature type="transmembrane region" description="Helical" evidence="1">
    <location>
        <begin position="183"/>
        <end position="208"/>
    </location>
</feature>
<keyword evidence="3" id="KW-1185">Reference proteome</keyword>
<organism evidence="2 3">
    <name type="scientific">Mycolicibacterium mageritense</name>
    <name type="common">Mycobacterium mageritense</name>
    <dbReference type="NCBI Taxonomy" id="53462"/>
    <lineage>
        <taxon>Bacteria</taxon>
        <taxon>Bacillati</taxon>
        <taxon>Actinomycetota</taxon>
        <taxon>Actinomycetes</taxon>
        <taxon>Mycobacteriales</taxon>
        <taxon>Mycobacteriaceae</taxon>
        <taxon>Mycolicibacterium</taxon>
    </lineage>
</organism>
<evidence type="ECO:0000313" key="2">
    <source>
        <dbReference type="EMBL" id="BBX33168.1"/>
    </source>
</evidence>
<gene>
    <name evidence="2" type="ORF">MMAGJ_24500</name>
</gene>
<evidence type="ECO:0008006" key="4">
    <source>
        <dbReference type="Google" id="ProtNLM"/>
    </source>
</evidence>